<accession>A0A9D7XNK5</accession>
<feature type="domain" description="4Fe-4S ferredoxin-type" evidence="5">
    <location>
        <begin position="130"/>
        <end position="161"/>
    </location>
</feature>
<evidence type="ECO:0000313" key="7">
    <source>
        <dbReference type="Proteomes" id="UP000808337"/>
    </source>
</evidence>
<protein>
    <submittedName>
        <fullName evidence="6">4Fe-4S dicluster domain-containing protein</fullName>
    </submittedName>
</protein>
<keyword evidence="1" id="KW-0004">4Fe-4S</keyword>
<dbReference type="Pfam" id="PF13247">
    <property type="entry name" value="Fer4_11"/>
    <property type="match status" value="2"/>
</dbReference>
<proteinExistence type="predicted"/>
<dbReference type="GO" id="GO:0051539">
    <property type="term" value="F:4 iron, 4 sulfur cluster binding"/>
    <property type="evidence" value="ECO:0007669"/>
    <property type="project" value="UniProtKB-KW"/>
</dbReference>
<dbReference type="PANTHER" id="PTHR43177:SF3">
    <property type="entry name" value="PROTEIN NRFC HOMOLOG"/>
    <property type="match status" value="1"/>
</dbReference>
<dbReference type="PANTHER" id="PTHR43177">
    <property type="entry name" value="PROTEIN NRFC"/>
    <property type="match status" value="1"/>
</dbReference>
<dbReference type="InterPro" id="IPR019546">
    <property type="entry name" value="TAT_signal_bac_arc"/>
</dbReference>
<dbReference type="Proteomes" id="UP000808337">
    <property type="component" value="Unassembled WGS sequence"/>
</dbReference>
<dbReference type="InterPro" id="IPR050954">
    <property type="entry name" value="ET_IronSulfur_Cluster-Binding"/>
</dbReference>
<dbReference type="InterPro" id="IPR017900">
    <property type="entry name" value="4Fe4S_Fe_S_CS"/>
</dbReference>
<dbReference type="CDD" id="cd10551">
    <property type="entry name" value="PsrB"/>
    <property type="match status" value="1"/>
</dbReference>
<evidence type="ECO:0000256" key="1">
    <source>
        <dbReference type="ARBA" id="ARBA00022485"/>
    </source>
</evidence>
<dbReference type="GO" id="GO:0046872">
    <property type="term" value="F:metal ion binding"/>
    <property type="evidence" value="ECO:0007669"/>
    <property type="project" value="UniProtKB-KW"/>
</dbReference>
<evidence type="ECO:0000256" key="3">
    <source>
        <dbReference type="ARBA" id="ARBA00023004"/>
    </source>
</evidence>
<dbReference type="SUPFAM" id="SSF54862">
    <property type="entry name" value="4Fe-4S ferredoxins"/>
    <property type="match status" value="1"/>
</dbReference>
<dbReference type="Gene3D" id="3.30.70.20">
    <property type="match status" value="2"/>
</dbReference>
<dbReference type="PROSITE" id="PS51257">
    <property type="entry name" value="PROKAR_LIPOPROTEIN"/>
    <property type="match status" value="1"/>
</dbReference>
<keyword evidence="2" id="KW-0479">Metal-binding</keyword>
<keyword evidence="4" id="KW-0411">Iron-sulfur</keyword>
<gene>
    <name evidence="6" type="ORF">IPP15_07730</name>
</gene>
<dbReference type="EMBL" id="JADKGY010000006">
    <property type="protein sequence ID" value="MBK9982300.1"/>
    <property type="molecule type" value="Genomic_DNA"/>
</dbReference>
<organism evidence="6 7">
    <name type="scientific">Candidatus Opimibacter skivensis</name>
    <dbReference type="NCBI Taxonomy" id="2982028"/>
    <lineage>
        <taxon>Bacteria</taxon>
        <taxon>Pseudomonadati</taxon>
        <taxon>Bacteroidota</taxon>
        <taxon>Saprospiria</taxon>
        <taxon>Saprospirales</taxon>
        <taxon>Saprospiraceae</taxon>
        <taxon>Candidatus Opimibacter</taxon>
    </lineage>
</organism>
<evidence type="ECO:0000259" key="5">
    <source>
        <dbReference type="PROSITE" id="PS51379"/>
    </source>
</evidence>
<name>A0A9D7XNK5_9BACT</name>
<comment type="caution">
    <text evidence="6">The sequence shown here is derived from an EMBL/GenBank/DDBJ whole genome shotgun (WGS) entry which is preliminary data.</text>
</comment>
<dbReference type="PROSITE" id="PS51379">
    <property type="entry name" value="4FE4S_FER_2"/>
    <property type="match status" value="2"/>
</dbReference>
<keyword evidence="3" id="KW-0408">Iron</keyword>
<reference evidence="6 7" key="1">
    <citation type="submission" date="2020-10" db="EMBL/GenBank/DDBJ databases">
        <title>Connecting structure to function with the recovery of over 1000 high-quality activated sludge metagenome-assembled genomes encoding full-length rRNA genes using long-read sequencing.</title>
        <authorList>
            <person name="Singleton C.M."/>
            <person name="Petriglieri F."/>
            <person name="Kristensen J.M."/>
            <person name="Kirkegaard R.H."/>
            <person name="Michaelsen T.Y."/>
            <person name="Andersen M.H."/>
            <person name="Karst S.M."/>
            <person name="Dueholm M.S."/>
            <person name="Nielsen P.H."/>
            <person name="Albertsen M."/>
        </authorList>
    </citation>
    <scope>NUCLEOTIDE SEQUENCE [LARGE SCALE GENOMIC DNA]</scope>
    <source>
        <strain evidence="6">Ribe_18-Q3-R11-54_MAXAC.273</strain>
    </source>
</reference>
<dbReference type="InterPro" id="IPR017896">
    <property type="entry name" value="4Fe4S_Fe-S-bd"/>
</dbReference>
<evidence type="ECO:0000256" key="2">
    <source>
        <dbReference type="ARBA" id="ARBA00022723"/>
    </source>
</evidence>
<sequence length="318" mass="35653">MEKPENEMTNQRRDFLKNAALGVAAAACGSAVCSCGKKEEKESGEKVVLLSPDGELVTIDSSHLRQVHKTVGVSREEARHGIPGRKFVMVIDLARCKNARKCVSACQKMHHLPEEKEWLQVRLMKDSPEAPPYWFPKTCFHCDNPPCVKVCPVDATFKRQDGLVLIDTERCIGCKFCMAACPYSTRVFNWSEPEQSAEVACLTYSPETSVPSKVGTVEKCDFCPDMARQGELPDCVTACPNGVFYFGDENEDVVTNGDETVRFSDIIKDRGGYRFAEELGTEPRVWYLPPKDRLFPVERGLEGLPDDIRNRYKDVLGE</sequence>
<dbReference type="AlphaFoldDB" id="A0A9D7XNK5"/>
<dbReference type="NCBIfam" id="TIGR01409">
    <property type="entry name" value="TAT_signal_seq"/>
    <property type="match status" value="1"/>
</dbReference>
<evidence type="ECO:0000256" key="4">
    <source>
        <dbReference type="ARBA" id="ARBA00023014"/>
    </source>
</evidence>
<evidence type="ECO:0000313" key="6">
    <source>
        <dbReference type="EMBL" id="MBK9982300.1"/>
    </source>
</evidence>
<feature type="domain" description="4Fe-4S ferredoxin-type" evidence="5">
    <location>
        <begin position="162"/>
        <end position="191"/>
    </location>
</feature>
<dbReference type="PROSITE" id="PS00198">
    <property type="entry name" value="4FE4S_FER_1"/>
    <property type="match status" value="1"/>
</dbReference>